<accession>A0ABS1QX62</accession>
<dbReference type="GO" id="GO:0016779">
    <property type="term" value="F:nucleotidyltransferase activity"/>
    <property type="evidence" value="ECO:0007669"/>
    <property type="project" value="UniProtKB-KW"/>
</dbReference>
<dbReference type="RefSeq" id="WP_202088182.1">
    <property type="nucleotide sequence ID" value="NZ_JAERTZ010000031.1"/>
</dbReference>
<dbReference type="PANTHER" id="PTHR10953:SF194">
    <property type="entry name" value="MOLYBDOPTERIN-SYNTHASE ADENYLYLTRANSFERASE"/>
    <property type="match status" value="1"/>
</dbReference>
<dbReference type="InterPro" id="IPR045886">
    <property type="entry name" value="ThiF/MoeB/HesA"/>
</dbReference>
<evidence type="ECO:0000259" key="1">
    <source>
        <dbReference type="Pfam" id="PF00899"/>
    </source>
</evidence>
<dbReference type="PANTHER" id="PTHR10953">
    <property type="entry name" value="UBIQUITIN-ACTIVATING ENZYME E1"/>
    <property type="match status" value="1"/>
</dbReference>
<sequence>MKELSDQEWLRYNRQIVLRQFDIEGQEALKNAAVLVIGAGGLGCAAAQYLAVAGVGRLTLVDHDVVELSNLQRQVLHQDADLGRPKVDSAADSLRAANPWLEVATHAARADEALLRSLLPQHQLVLDGTDNLDSRQLVNRLCCEAGVPLISAAVIRMEGQLSVFTYGEDEPCYACLSRLMGGGVLSCVEAGVLAPMVGVMGALQALEAVKLLAHMGRSPRGKLLLVDGMTLSTRELTLPKAADCPVCSRPGGSGTPA</sequence>
<feature type="domain" description="THIF-type NAD/FAD binding fold" evidence="1">
    <location>
        <begin position="12"/>
        <end position="246"/>
    </location>
</feature>
<organism evidence="2 3">
    <name type="scientific">Zobellella iuensis</name>
    <dbReference type="NCBI Taxonomy" id="2803811"/>
    <lineage>
        <taxon>Bacteria</taxon>
        <taxon>Pseudomonadati</taxon>
        <taxon>Pseudomonadota</taxon>
        <taxon>Gammaproteobacteria</taxon>
        <taxon>Aeromonadales</taxon>
        <taxon>Aeromonadaceae</taxon>
        <taxon>Zobellella</taxon>
    </lineage>
</organism>
<evidence type="ECO:0000313" key="3">
    <source>
        <dbReference type="Proteomes" id="UP000638570"/>
    </source>
</evidence>
<gene>
    <name evidence="2" type="primary">moeB</name>
    <name evidence="2" type="ORF">JKV55_17615</name>
</gene>
<evidence type="ECO:0000313" key="2">
    <source>
        <dbReference type="EMBL" id="MBL1379127.1"/>
    </source>
</evidence>
<dbReference type="Proteomes" id="UP000638570">
    <property type="component" value="Unassembled WGS sequence"/>
</dbReference>
<comment type="caution">
    <text evidence="2">The sequence shown here is derived from an EMBL/GenBank/DDBJ whole genome shotgun (WGS) entry which is preliminary data.</text>
</comment>
<keyword evidence="3" id="KW-1185">Reference proteome</keyword>
<keyword evidence="2" id="KW-0548">Nucleotidyltransferase</keyword>
<keyword evidence="2" id="KW-0808">Transferase</keyword>
<dbReference type="SUPFAM" id="SSF69572">
    <property type="entry name" value="Activating enzymes of the ubiquitin-like proteins"/>
    <property type="match status" value="1"/>
</dbReference>
<dbReference type="NCBIfam" id="NF004281">
    <property type="entry name" value="PRK05690.1"/>
    <property type="match status" value="1"/>
</dbReference>
<proteinExistence type="predicted"/>
<reference evidence="3" key="1">
    <citation type="submission" date="2021-01" db="EMBL/GenBank/DDBJ databases">
        <title>Genome public.</title>
        <authorList>
            <person name="Liu C."/>
            <person name="Sun Q."/>
        </authorList>
    </citation>
    <scope>NUCLEOTIDE SEQUENCE [LARGE SCALE GENOMIC DNA]</scope>
    <source>
        <strain evidence="3">CGMCC 1.18722</strain>
    </source>
</reference>
<dbReference type="InterPro" id="IPR000594">
    <property type="entry name" value="ThiF_NAD_FAD-bd"/>
</dbReference>
<dbReference type="EMBL" id="JAERTZ010000031">
    <property type="protein sequence ID" value="MBL1379127.1"/>
    <property type="molecule type" value="Genomic_DNA"/>
</dbReference>
<dbReference type="InterPro" id="IPR035985">
    <property type="entry name" value="Ubiquitin-activating_enz"/>
</dbReference>
<dbReference type="CDD" id="cd00757">
    <property type="entry name" value="ThiF_MoeB_HesA_family"/>
    <property type="match status" value="1"/>
</dbReference>
<dbReference type="Gene3D" id="3.40.50.720">
    <property type="entry name" value="NAD(P)-binding Rossmann-like Domain"/>
    <property type="match status" value="1"/>
</dbReference>
<dbReference type="Pfam" id="PF00899">
    <property type="entry name" value="ThiF"/>
    <property type="match status" value="1"/>
</dbReference>
<protein>
    <submittedName>
        <fullName evidence="2">Molybdopterin-synthase adenylyltransferase MoeB</fullName>
    </submittedName>
</protein>
<name>A0ABS1QX62_9GAMM</name>